<name>A0A699XAH6_TANCI</name>
<gene>
    <name evidence="2" type="ORF">Tci_926937</name>
</gene>
<proteinExistence type="predicted"/>
<protein>
    <submittedName>
        <fullName evidence="2">Uncharacterized protein</fullName>
    </submittedName>
</protein>
<organism evidence="2">
    <name type="scientific">Tanacetum cinerariifolium</name>
    <name type="common">Dalmatian daisy</name>
    <name type="synonym">Chrysanthemum cinerariifolium</name>
    <dbReference type="NCBI Taxonomy" id="118510"/>
    <lineage>
        <taxon>Eukaryota</taxon>
        <taxon>Viridiplantae</taxon>
        <taxon>Streptophyta</taxon>
        <taxon>Embryophyta</taxon>
        <taxon>Tracheophyta</taxon>
        <taxon>Spermatophyta</taxon>
        <taxon>Magnoliopsida</taxon>
        <taxon>eudicotyledons</taxon>
        <taxon>Gunneridae</taxon>
        <taxon>Pentapetalae</taxon>
        <taxon>asterids</taxon>
        <taxon>campanulids</taxon>
        <taxon>Asterales</taxon>
        <taxon>Asteraceae</taxon>
        <taxon>Asteroideae</taxon>
        <taxon>Anthemideae</taxon>
        <taxon>Anthemidinae</taxon>
        <taxon>Tanacetum</taxon>
    </lineage>
</organism>
<sequence>PAPSSHRGCAGIPPGRRTVRSRTAGNRGPGACRRGATSCGHLDGKTGFRLSPSAGRSDWPVRLAVRNPEGRRLLRTRTGCTV</sequence>
<feature type="non-terminal residue" evidence="2">
    <location>
        <position position="1"/>
    </location>
</feature>
<dbReference type="AlphaFoldDB" id="A0A699XAH6"/>
<dbReference type="EMBL" id="BKCJ011812563">
    <property type="protein sequence ID" value="GFD54968.1"/>
    <property type="molecule type" value="Genomic_DNA"/>
</dbReference>
<comment type="caution">
    <text evidence="2">The sequence shown here is derived from an EMBL/GenBank/DDBJ whole genome shotgun (WGS) entry which is preliminary data.</text>
</comment>
<evidence type="ECO:0000256" key="1">
    <source>
        <dbReference type="SAM" id="MobiDB-lite"/>
    </source>
</evidence>
<evidence type="ECO:0000313" key="2">
    <source>
        <dbReference type="EMBL" id="GFD54968.1"/>
    </source>
</evidence>
<feature type="region of interest" description="Disordered" evidence="1">
    <location>
        <begin position="1"/>
        <end position="33"/>
    </location>
</feature>
<accession>A0A699XAH6</accession>
<reference evidence="2" key="1">
    <citation type="journal article" date="2019" name="Sci. Rep.">
        <title>Draft genome of Tanacetum cinerariifolium, the natural source of mosquito coil.</title>
        <authorList>
            <person name="Yamashiro T."/>
            <person name="Shiraishi A."/>
            <person name="Satake H."/>
            <person name="Nakayama K."/>
        </authorList>
    </citation>
    <scope>NUCLEOTIDE SEQUENCE</scope>
</reference>